<gene>
    <name evidence="2" type="ORF">BF93_14975</name>
</gene>
<feature type="transmembrane region" description="Helical" evidence="1">
    <location>
        <begin position="6"/>
        <end position="26"/>
    </location>
</feature>
<keyword evidence="3" id="KW-1185">Reference proteome</keyword>
<dbReference type="OrthoDB" id="4422940at2"/>
<dbReference type="AlphaFoldDB" id="Z9JTV1"/>
<dbReference type="Proteomes" id="UP000023067">
    <property type="component" value="Unassembled WGS sequence"/>
</dbReference>
<evidence type="ECO:0000256" key="1">
    <source>
        <dbReference type="SAM" id="Phobius"/>
    </source>
</evidence>
<dbReference type="RefSeq" id="WP_038371566.1">
    <property type="nucleotide sequence ID" value="NZ_KK069991.1"/>
</dbReference>
<dbReference type="STRING" id="396014.BF93_14975"/>
<proteinExistence type="predicted"/>
<feature type="transmembrane region" description="Helical" evidence="1">
    <location>
        <begin position="65"/>
        <end position="83"/>
    </location>
</feature>
<evidence type="ECO:0000313" key="3">
    <source>
        <dbReference type="Proteomes" id="UP000023067"/>
    </source>
</evidence>
<dbReference type="HOGENOM" id="CLU_157908_0_0_11"/>
<accession>Z9JTV1</accession>
<reference evidence="2 3" key="1">
    <citation type="submission" date="2014-02" db="EMBL/GenBank/DDBJ databases">
        <title>Genome sequence of Brachybacterium phenoliresistens strain W13A50.</title>
        <authorList>
            <person name="Wang X."/>
        </authorList>
    </citation>
    <scope>NUCLEOTIDE SEQUENCE [LARGE SCALE GENOMIC DNA]</scope>
    <source>
        <strain evidence="2 3">W13A50</strain>
    </source>
</reference>
<feature type="transmembrane region" description="Helical" evidence="1">
    <location>
        <begin position="89"/>
        <end position="107"/>
    </location>
</feature>
<dbReference type="PATRIC" id="fig|396014.3.peg.1342"/>
<protein>
    <recommendedName>
        <fullName evidence="4">SdpI/YhfL protein family</fullName>
    </recommendedName>
</protein>
<evidence type="ECO:0008006" key="4">
    <source>
        <dbReference type="Google" id="ProtNLM"/>
    </source>
</evidence>
<keyword evidence="1" id="KW-0812">Transmembrane</keyword>
<keyword evidence="1" id="KW-0472">Membrane</keyword>
<organism evidence="2 3">
    <name type="scientific">Brachybacterium phenoliresistens</name>
    <dbReference type="NCBI Taxonomy" id="396014"/>
    <lineage>
        <taxon>Bacteria</taxon>
        <taxon>Bacillati</taxon>
        <taxon>Actinomycetota</taxon>
        <taxon>Actinomycetes</taxon>
        <taxon>Micrococcales</taxon>
        <taxon>Dermabacteraceae</taxon>
        <taxon>Brachybacterium</taxon>
    </lineage>
</organism>
<comment type="caution">
    <text evidence="2">The sequence shown here is derived from an EMBL/GenBank/DDBJ whole genome shotgun (WGS) entry which is preliminary data.</text>
</comment>
<dbReference type="InterPro" id="IPR025962">
    <property type="entry name" value="SdpI/YhfL"/>
</dbReference>
<name>Z9JTV1_9MICO</name>
<dbReference type="eggNOG" id="ENOG5033BYM">
    <property type="taxonomic scope" value="Bacteria"/>
</dbReference>
<sequence>MDGDIAGRALLLVVMVAAGVLLIWAARATASGRIGRNALVGIRLRSTMGSDEAWRAAHRRAERPMILAGVIAIASGLCALLPLPTTGVAVAILAGCVLMLAVVIHAGRAGARAARAVAPAGER</sequence>
<dbReference type="EMBL" id="JDYK01000005">
    <property type="protein sequence ID" value="EWS81810.1"/>
    <property type="molecule type" value="Genomic_DNA"/>
</dbReference>
<dbReference type="Pfam" id="PF13630">
    <property type="entry name" value="SdpI"/>
    <property type="match status" value="1"/>
</dbReference>
<evidence type="ECO:0000313" key="2">
    <source>
        <dbReference type="EMBL" id="EWS81810.1"/>
    </source>
</evidence>
<keyword evidence="1" id="KW-1133">Transmembrane helix</keyword>